<comment type="caution">
    <text evidence="1">The sequence shown here is derived from an EMBL/GenBank/DDBJ whole genome shotgun (WGS) entry which is preliminary data.</text>
</comment>
<protein>
    <submittedName>
        <fullName evidence="1">Uncharacterized protein</fullName>
    </submittedName>
</protein>
<sequence length="331" mass="37824">MKDTKSRMNFRVATLVIMSILALSLTIAVDAHMPGAKPLPDFELTPIVINDGETKMEITIEEVGKYHGDICVCGCCAFRATQLGISQIWEDEVPARDDIKIISRLPTPGSKDCFQYITGTGHGLETNTKGEYKMILSDGTVVTNMTKKNLKKLSKHASIDYFRFDVCRISTGECFEVTVKEQVFTDGYFELRKKVKFGIPENATSEEKALFKSDWETIRERFLTSPDWQLFDGVEEPEEENDVSGGAIFFFDTCDRVLFISVFGVQEKKLGIIAGFSVLQPRRWHIRLRVNTGTFDMQKVFFYRYTPCEATKTMFTDDTMAWNHYWCRIFG</sequence>
<dbReference type="Proteomes" id="UP000603056">
    <property type="component" value="Unassembled WGS sequence"/>
</dbReference>
<name>A0A811T7A2_9EURY</name>
<evidence type="ECO:0000313" key="1">
    <source>
        <dbReference type="EMBL" id="CAD6493144.1"/>
    </source>
</evidence>
<reference evidence="1" key="1">
    <citation type="submission" date="2020-10" db="EMBL/GenBank/DDBJ databases">
        <authorList>
            <person name="Hahn C.J."/>
            <person name="Laso-Perez R."/>
            <person name="Vulcano F."/>
            <person name="Vaziourakis K.-M."/>
            <person name="Stokke R."/>
            <person name="Steen I.H."/>
            <person name="Teske A."/>
            <person name="Boetius A."/>
            <person name="Liebeke M."/>
            <person name="Amann R."/>
            <person name="Knittel K."/>
        </authorList>
    </citation>
    <scope>NUCLEOTIDE SEQUENCE</scope>
    <source>
        <strain evidence="1">Gfbio:e3339647-f889-4370-9287-4fb5cb688e4c:AG394J04_GoMArc1</strain>
    </source>
</reference>
<proteinExistence type="predicted"/>
<gene>
    <name evidence="1" type="ORF">FFODKBPE_00433</name>
</gene>
<organism evidence="1 2">
    <name type="scientific">Candidatus Argoarchaeum ethanivorans</name>
    <dbReference type="NCBI Taxonomy" id="2608793"/>
    <lineage>
        <taxon>Archaea</taxon>
        <taxon>Methanobacteriati</taxon>
        <taxon>Methanobacteriota</taxon>
        <taxon>Stenosarchaea group</taxon>
        <taxon>Methanomicrobia</taxon>
        <taxon>Methanosarcinales</taxon>
        <taxon>Methanosarcinales incertae sedis</taxon>
        <taxon>GOM Arc I cluster</taxon>
        <taxon>Candidatus Argoarchaeum</taxon>
    </lineage>
</organism>
<accession>A0A811T7A2</accession>
<dbReference type="EMBL" id="CAJHIP010000016">
    <property type="protein sequence ID" value="CAD6493144.1"/>
    <property type="molecule type" value="Genomic_DNA"/>
</dbReference>
<dbReference type="AlphaFoldDB" id="A0A811T7A2"/>
<evidence type="ECO:0000313" key="2">
    <source>
        <dbReference type="Proteomes" id="UP000603056"/>
    </source>
</evidence>